<reference evidence="3" key="1">
    <citation type="submission" date="2021-02" db="EMBL/GenBank/DDBJ databases">
        <authorList>
            <person name="Nowell W R."/>
        </authorList>
    </citation>
    <scope>NUCLEOTIDE SEQUENCE</scope>
</reference>
<comment type="caution">
    <text evidence="3">The sequence shown here is derived from an EMBL/GenBank/DDBJ whole genome shotgun (WGS) entry which is preliminary data.</text>
</comment>
<evidence type="ECO:0000313" key="3">
    <source>
        <dbReference type="EMBL" id="CAF1629427.1"/>
    </source>
</evidence>
<proteinExistence type="predicted"/>
<accession>A0A816D455</accession>
<feature type="compositionally biased region" description="Acidic residues" evidence="1">
    <location>
        <begin position="23"/>
        <end position="34"/>
    </location>
</feature>
<dbReference type="Proteomes" id="UP000663852">
    <property type="component" value="Unassembled WGS sequence"/>
</dbReference>
<feature type="region of interest" description="Disordered" evidence="1">
    <location>
        <begin position="1"/>
        <end position="44"/>
    </location>
</feature>
<evidence type="ECO:0000313" key="2">
    <source>
        <dbReference type="EMBL" id="CAF1236252.1"/>
    </source>
</evidence>
<keyword evidence="4" id="KW-1185">Reference proteome</keyword>
<name>A0A816D455_ADIRI</name>
<dbReference type="AlphaFoldDB" id="A0A816D455"/>
<dbReference type="OrthoDB" id="10040252at2759"/>
<dbReference type="EMBL" id="CAJNOJ010000170">
    <property type="protein sequence ID" value="CAF1236252.1"/>
    <property type="molecule type" value="Genomic_DNA"/>
</dbReference>
<protein>
    <submittedName>
        <fullName evidence="3">Uncharacterized protein</fullName>
    </submittedName>
</protein>
<dbReference type="Proteomes" id="UP000663828">
    <property type="component" value="Unassembled WGS sequence"/>
</dbReference>
<organism evidence="3 4">
    <name type="scientific">Adineta ricciae</name>
    <name type="common">Rotifer</name>
    <dbReference type="NCBI Taxonomy" id="249248"/>
    <lineage>
        <taxon>Eukaryota</taxon>
        <taxon>Metazoa</taxon>
        <taxon>Spiralia</taxon>
        <taxon>Gnathifera</taxon>
        <taxon>Rotifera</taxon>
        <taxon>Eurotatoria</taxon>
        <taxon>Bdelloidea</taxon>
        <taxon>Adinetida</taxon>
        <taxon>Adinetidae</taxon>
        <taxon>Adineta</taxon>
    </lineage>
</organism>
<dbReference type="EMBL" id="CAJNOR010008157">
    <property type="protein sequence ID" value="CAF1629427.1"/>
    <property type="molecule type" value="Genomic_DNA"/>
</dbReference>
<sequence length="177" mass="20979">MIPSRLFRQHQTQKKKGLSSSSNDDEEETDEEANDNSFYHNPYHSSGQMNYIDLPQQQYVNHYTYPTYLAEQQTSHPLNISLDEQIHEKLLSLKKRGDQYSYYAHRAENSPNLRQTFTPDIDKQTNDMTEDEENADNFHDGIPVYYPGHYPNQDEHFDLASVVFWYRNVMQSVKKFM</sequence>
<evidence type="ECO:0000256" key="1">
    <source>
        <dbReference type="SAM" id="MobiDB-lite"/>
    </source>
</evidence>
<feature type="compositionally biased region" description="Basic residues" evidence="1">
    <location>
        <begin position="7"/>
        <end position="17"/>
    </location>
</feature>
<gene>
    <name evidence="2" type="ORF">EDS130_LOCUS27206</name>
    <name evidence="3" type="ORF">XAT740_LOCUS51400</name>
</gene>
<evidence type="ECO:0000313" key="4">
    <source>
        <dbReference type="Proteomes" id="UP000663828"/>
    </source>
</evidence>